<gene>
    <name evidence="1" type="ORF">Hamer_G003573</name>
</gene>
<comment type="caution">
    <text evidence="1">The sequence shown here is derived from an EMBL/GenBank/DDBJ whole genome shotgun (WGS) entry which is preliminary data.</text>
</comment>
<protein>
    <submittedName>
        <fullName evidence="1">Uncharacterized protein</fullName>
    </submittedName>
</protein>
<dbReference type="Proteomes" id="UP000747542">
    <property type="component" value="Unassembled WGS sequence"/>
</dbReference>
<evidence type="ECO:0000313" key="1">
    <source>
        <dbReference type="EMBL" id="KAG7164384.1"/>
    </source>
</evidence>
<keyword evidence="2" id="KW-1185">Reference proteome</keyword>
<dbReference type="EMBL" id="JAHLQT010025476">
    <property type="protein sequence ID" value="KAG7164384.1"/>
    <property type="molecule type" value="Genomic_DNA"/>
</dbReference>
<reference evidence="1" key="1">
    <citation type="journal article" date="2021" name="Sci. Adv.">
        <title>The American lobster genome reveals insights on longevity, neural, and immune adaptations.</title>
        <authorList>
            <person name="Polinski J.M."/>
            <person name="Zimin A.V."/>
            <person name="Clark K.F."/>
            <person name="Kohn A.B."/>
            <person name="Sadowski N."/>
            <person name="Timp W."/>
            <person name="Ptitsyn A."/>
            <person name="Khanna P."/>
            <person name="Romanova D.Y."/>
            <person name="Williams P."/>
            <person name="Greenwood S.J."/>
            <person name="Moroz L.L."/>
            <person name="Walt D.R."/>
            <person name="Bodnar A.G."/>
        </authorList>
    </citation>
    <scope>NUCLEOTIDE SEQUENCE</scope>
    <source>
        <strain evidence="1">GMGI-L3</strain>
    </source>
</reference>
<sequence length="66" mass="7432">MTFQLDLEIAVMERKDWFQFHLESAVVGRLSCRVKQCLDSRGRARSVGVCGPAAVTCVTTKLFIKK</sequence>
<name>A0A8J5JZ89_HOMAM</name>
<dbReference type="AlphaFoldDB" id="A0A8J5JZ89"/>
<accession>A0A8J5JZ89</accession>
<evidence type="ECO:0000313" key="2">
    <source>
        <dbReference type="Proteomes" id="UP000747542"/>
    </source>
</evidence>
<organism evidence="1 2">
    <name type="scientific">Homarus americanus</name>
    <name type="common">American lobster</name>
    <dbReference type="NCBI Taxonomy" id="6706"/>
    <lineage>
        <taxon>Eukaryota</taxon>
        <taxon>Metazoa</taxon>
        <taxon>Ecdysozoa</taxon>
        <taxon>Arthropoda</taxon>
        <taxon>Crustacea</taxon>
        <taxon>Multicrustacea</taxon>
        <taxon>Malacostraca</taxon>
        <taxon>Eumalacostraca</taxon>
        <taxon>Eucarida</taxon>
        <taxon>Decapoda</taxon>
        <taxon>Pleocyemata</taxon>
        <taxon>Astacidea</taxon>
        <taxon>Nephropoidea</taxon>
        <taxon>Nephropidae</taxon>
        <taxon>Homarus</taxon>
    </lineage>
</organism>
<proteinExistence type="predicted"/>